<feature type="domain" description="DUF4371" evidence="3">
    <location>
        <begin position="200"/>
        <end position="302"/>
    </location>
</feature>
<dbReference type="InterPro" id="IPR025398">
    <property type="entry name" value="DUF4371"/>
</dbReference>
<proteinExistence type="predicted"/>
<dbReference type="SUPFAM" id="SSF53098">
    <property type="entry name" value="Ribonuclease H-like"/>
    <property type="match status" value="1"/>
</dbReference>
<protein>
    <submittedName>
        <fullName evidence="4">Zinc finger protein 862</fullName>
    </submittedName>
</protein>
<accession>A0A0A1X4R2</accession>
<dbReference type="PANTHER" id="PTHR37162">
    <property type="entry name" value="HAT FAMILY DIMERISATION DOMAINCONTAINING PROTEIN-RELATED"/>
    <property type="match status" value="1"/>
</dbReference>
<feature type="region of interest" description="Disordered" evidence="1">
    <location>
        <begin position="47"/>
        <end position="74"/>
    </location>
</feature>
<dbReference type="InterPro" id="IPR008906">
    <property type="entry name" value="HATC_C_dom"/>
</dbReference>
<dbReference type="OrthoDB" id="7762031at2759"/>
<organism evidence="4">
    <name type="scientific">Zeugodacus cucurbitae</name>
    <name type="common">Melon fruit fly</name>
    <name type="synonym">Bactrocera cucurbitae</name>
    <dbReference type="NCBI Taxonomy" id="28588"/>
    <lineage>
        <taxon>Eukaryota</taxon>
        <taxon>Metazoa</taxon>
        <taxon>Ecdysozoa</taxon>
        <taxon>Arthropoda</taxon>
        <taxon>Hexapoda</taxon>
        <taxon>Insecta</taxon>
        <taxon>Pterygota</taxon>
        <taxon>Neoptera</taxon>
        <taxon>Endopterygota</taxon>
        <taxon>Diptera</taxon>
        <taxon>Brachycera</taxon>
        <taxon>Muscomorpha</taxon>
        <taxon>Tephritoidea</taxon>
        <taxon>Tephritidae</taxon>
        <taxon>Zeugodacus</taxon>
        <taxon>Zeugodacus</taxon>
    </lineage>
</organism>
<dbReference type="EMBL" id="GBXI01008175">
    <property type="protein sequence ID" value="JAD06117.1"/>
    <property type="molecule type" value="Transcribed_RNA"/>
</dbReference>
<dbReference type="GO" id="GO:0046983">
    <property type="term" value="F:protein dimerization activity"/>
    <property type="evidence" value="ECO:0007669"/>
    <property type="project" value="InterPro"/>
</dbReference>
<dbReference type="Pfam" id="PF14291">
    <property type="entry name" value="DUF4371"/>
    <property type="match status" value="1"/>
</dbReference>
<sequence length="671" mass="77334">MVCQPCDKVFTCKWWLDEVCFECLLAADTLMMDRFIVKKSRIDKQKENEENFTEEDITEEEDQGNNNEPKKSKRTRKFRTEWLKKFPWLENKNGLAFCKACNKNSLNILSHLNRHASCSSHVQNMETKKSQLSMETFLDTEKEQMSKKVQYAEFTLVMFLITHNLPFLLMDVLPALLAECCPDSEVAKRLQIARTKATNITKEIASKTTSELVSTLKNCKFSIIIDETTDISIKKCLVMVVRYVVNFIAKDRFLALIELPKCDSASVFGAVKKFLLDNNIPLKNIIGMATDGASVMAGHLSGVKALLESETNIFYLKCTCHSLHLCVSYATKKIPEDVNWLCRNIYSFFSHSPKRVHDFKEFQEYCSVKPHKILGVCQTRWLSLEGVVSRINEQWDALKFFFIYAKLEVNAIRSNQLAEKMEDNKTKSYFLFLSYALPLINNLNKEFQSEKSRLPYLYSSMKSYFLLILNNFIAKNKELHVNINYKSTCNHIELPKIFIGTKAEVLLKKKATADEINEVKGNILAFYIELLDQIKLRFDFSRKDLELLKLITPEEVMSANDNNILDLVLEYADLFECECDKIITQWTLFKLSNHNLNSNLDIDLFWEKVASMKDGLGDLKFPDLSGFVFNLLSLPHSSAVAERKFSSLKLIKTSTRNKLEVSTLHAIMTCK</sequence>
<dbReference type="Pfam" id="PF05699">
    <property type="entry name" value="Dimer_Tnp_hAT"/>
    <property type="match status" value="1"/>
</dbReference>
<reference evidence="4" key="2">
    <citation type="journal article" date="2015" name="Gigascience">
        <title>Reconstructing a comprehensive transcriptome assembly of a white-pupal translocated strain of the pest fruit fly Bactrocera cucurbitae.</title>
        <authorList>
            <person name="Sim S.B."/>
            <person name="Calla B."/>
            <person name="Hall B."/>
            <person name="DeRego T."/>
            <person name="Geib S.M."/>
        </authorList>
    </citation>
    <scope>NUCLEOTIDE SEQUENCE</scope>
</reference>
<evidence type="ECO:0000259" key="3">
    <source>
        <dbReference type="Pfam" id="PF14291"/>
    </source>
</evidence>
<dbReference type="AlphaFoldDB" id="A0A0A1X4R2"/>
<evidence type="ECO:0000256" key="1">
    <source>
        <dbReference type="SAM" id="MobiDB-lite"/>
    </source>
</evidence>
<gene>
    <name evidence="4" type="primary">ZNF862_0</name>
    <name evidence="4" type="ORF">g.36352</name>
</gene>
<feature type="compositionally biased region" description="Acidic residues" evidence="1">
    <location>
        <begin position="50"/>
        <end position="63"/>
    </location>
</feature>
<name>A0A0A1X4R2_ZEUCU</name>
<dbReference type="InterPro" id="IPR012337">
    <property type="entry name" value="RNaseH-like_sf"/>
</dbReference>
<feature type="domain" description="HAT C-terminal dimerisation" evidence="2">
    <location>
        <begin position="619"/>
        <end position="669"/>
    </location>
</feature>
<reference evidence="4" key="1">
    <citation type="submission" date="2014-11" db="EMBL/GenBank/DDBJ databases">
        <authorList>
            <person name="Geib S."/>
        </authorList>
    </citation>
    <scope>NUCLEOTIDE SEQUENCE</scope>
</reference>
<evidence type="ECO:0000313" key="4">
    <source>
        <dbReference type="EMBL" id="JAD06117.1"/>
    </source>
</evidence>
<dbReference type="PANTHER" id="PTHR37162:SF1">
    <property type="entry name" value="BED-TYPE DOMAIN-CONTAINING PROTEIN"/>
    <property type="match status" value="1"/>
</dbReference>
<evidence type="ECO:0000259" key="2">
    <source>
        <dbReference type="Pfam" id="PF05699"/>
    </source>
</evidence>